<dbReference type="STRING" id="1123010.SAMN02745724_03184"/>
<protein>
    <submittedName>
        <fullName evidence="14">Iron complex outermembrane recepter protein</fullName>
    </submittedName>
</protein>
<reference evidence="14 15" key="1">
    <citation type="submission" date="2016-10" db="EMBL/GenBank/DDBJ databases">
        <authorList>
            <person name="de Groot N.N."/>
        </authorList>
    </citation>
    <scope>NUCLEOTIDE SEQUENCE [LARGE SCALE GENOMIC DNA]</scope>
    <source>
        <strain evidence="14 15">DSM 6059</strain>
    </source>
</reference>
<keyword evidence="5 9" id="KW-0798">TonB box</keyword>
<evidence type="ECO:0000256" key="3">
    <source>
        <dbReference type="ARBA" id="ARBA00022452"/>
    </source>
</evidence>
<sequence>MKKSQLSLAVTSAVSLITSMQVMAVESSIEEIEKIQITGSRINRTDMETASPVTVITSDFIAQSGYTSVAEILSTQPAAAGMSLGSSSNNGSGGSSTVNLRGMGENRTLVLLNGRRMVSSGTGADSSVDLNTIPVAMIQSIEILKDGASAVYGSDAISGVVNIITKKNYEGTSISIEGSQAAQGDGTSSGMSILHGMDFSNGNLVVGAQYSKRGEVIQSDRDHVDSGCSSFVPEGSLGGKTPTGDGGFEDRDHCYDYTNDSYAQTPNELISLFSSFNTEIDADTQFNIDLMYTRRNSDQQMAPQPANIDLDTSKLDTQYTDQFKDENGMTPDELNYRRRMVDAGPRIYEQTTDTYRFSLGLEGLLDNDATWDVSVTYGRNDSVDKVQNSIHAGNMEADIYVNQDVWFSGESIDTAYLQDAGIMYTESNKGGNEQFIMAAGLSGITEFDLGYAVGIENRFESGFYTPDLITQAGESTAAQQDPTSGNYSVQSVYAELSLPVTDELAVEAATRFDNYSTFGSAMTWKLGATYRFNDSFMLRSVVATGFRAPNVSELYSGNSGSFDYLDDPWGNAQDAQILVNYAGDKDLQPEESESLTFGAVWEISSGLSTTLDYWSFNITDAISRLNVQTQMNECYAGSQEACDSINIAMDGNLDNMTSTLTNIGSQKTSGIDWNISFRQESYKVALDTTYLINFEEDDVSYDGTIDGNMGGYSKLKANLSVDVNLTDDFTLLYNAQYIQGMDGENNGNSYATDDVVYHNVSAAINMNNQWSINGGVKNLLDTDPEYVPDGNDMNTIPSLYDVVGRTFFISTSYKF</sequence>
<dbReference type="EMBL" id="FOLO01000027">
    <property type="protein sequence ID" value="SFD00896.1"/>
    <property type="molecule type" value="Genomic_DNA"/>
</dbReference>
<feature type="region of interest" description="Disordered" evidence="10">
    <location>
        <begin position="222"/>
        <end position="247"/>
    </location>
</feature>
<dbReference type="SUPFAM" id="SSF56935">
    <property type="entry name" value="Porins"/>
    <property type="match status" value="1"/>
</dbReference>
<keyword evidence="7 8" id="KW-0998">Cell outer membrane</keyword>
<gene>
    <name evidence="14" type="ORF">SAMN02745724_03184</name>
</gene>
<feature type="chain" id="PRO_5011543360" evidence="11">
    <location>
        <begin position="25"/>
        <end position="815"/>
    </location>
</feature>
<evidence type="ECO:0000313" key="14">
    <source>
        <dbReference type="EMBL" id="SFD00896.1"/>
    </source>
</evidence>
<feature type="signal peptide" evidence="11">
    <location>
        <begin position="1"/>
        <end position="24"/>
    </location>
</feature>
<dbReference type="PANTHER" id="PTHR47234">
    <property type="match status" value="1"/>
</dbReference>
<evidence type="ECO:0000313" key="15">
    <source>
        <dbReference type="Proteomes" id="UP000198862"/>
    </source>
</evidence>
<dbReference type="InterPro" id="IPR012910">
    <property type="entry name" value="Plug_dom"/>
</dbReference>
<dbReference type="Gene3D" id="2.170.130.10">
    <property type="entry name" value="TonB-dependent receptor, plug domain"/>
    <property type="match status" value="1"/>
</dbReference>
<dbReference type="InterPro" id="IPR039426">
    <property type="entry name" value="TonB-dep_rcpt-like"/>
</dbReference>
<organism evidence="14 15">
    <name type="scientific">Pseudoalteromonas denitrificans DSM 6059</name>
    <dbReference type="NCBI Taxonomy" id="1123010"/>
    <lineage>
        <taxon>Bacteria</taxon>
        <taxon>Pseudomonadati</taxon>
        <taxon>Pseudomonadota</taxon>
        <taxon>Gammaproteobacteria</taxon>
        <taxon>Alteromonadales</taxon>
        <taxon>Pseudoalteromonadaceae</taxon>
        <taxon>Pseudoalteromonas</taxon>
    </lineage>
</organism>
<feature type="domain" description="TonB-dependent receptor-like beta-barrel" evidence="12">
    <location>
        <begin position="314"/>
        <end position="779"/>
    </location>
</feature>
<dbReference type="InterPro" id="IPR036942">
    <property type="entry name" value="Beta-barrel_TonB_sf"/>
</dbReference>
<keyword evidence="3 8" id="KW-1134">Transmembrane beta strand</keyword>
<dbReference type="AlphaFoldDB" id="A0A1I1NTZ8"/>
<feature type="domain" description="TonB-dependent receptor plug" evidence="13">
    <location>
        <begin position="47"/>
        <end position="160"/>
    </location>
</feature>
<evidence type="ECO:0000256" key="5">
    <source>
        <dbReference type="ARBA" id="ARBA00023077"/>
    </source>
</evidence>
<dbReference type="GO" id="GO:0009279">
    <property type="term" value="C:cell outer membrane"/>
    <property type="evidence" value="ECO:0007669"/>
    <property type="project" value="UniProtKB-SubCell"/>
</dbReference>
<dbReference type="InterPro" id="IPR000531">
    <property type="entry name" value="Beta-barrel_TonB"/>
</dbReference>
<comment type="similarity">
    <text evidence="8 9">Belongs to the TonB-dependent receptor family.</text>
</comment>
<keyword evidence="6 8" id="KW-0472">Membrane</keyword>
<dbReference type="Proteomes" id="UP000198862">
    <property type="component" value="Unassembled WGS sequence"/>
</dbReference>
<dbReference type="PANTHER" id="PTHR47234:SF2">
    <property type="entry name" value="TONB-DEPENDENT RECEPTOR"/>
    <property type="match status" value="1"/>
</dbReference>
<dbReference type="PROSITE" id="PS52016">
    <property type="entry name" value="TONB_DEPENDENT_REC_3"/>
    <property type="match status" value="1"/>
</dbReference>
<evidence type="ECO:0000256" key="2">
    <source>
        <dbReference type="ARBA" id="ARBA00022448"/>
    </source>
</evidence>
<comment type="subcellular location">
    <subcellularLocation>
        <location evidence="1 8">Cell outer membrane</location>
        <topology evidence="1 8">Multi-pass membrane protein</topology>
    </subcellularLocation>
</comment>
<evidence type="ECO:0000259" key="13">
    <source>
        <dbReference type="Pfam" id="PF07715"/>
    </source>
</evidence>
<evidence type="ECO:0000256" key="9">
    <source>
        <dbReference type="RuleBase" id="RU003357"/>
    </source>
</evidence>
<dbReference type="RefSeq" id="WP_091986400.1">
    <property type="nucleotide sequence ID" value="NZ_FOLO01000027.1"/>
</dbReference>
<keyword evidence="15" id="KW-1185">Reference proteome</keyword>
<evidence type="ECO:0000256" key="8">
    <source>
        <dbReference type="PROSITE-ProRule" id="PRU01360"/>
    </source>
</evidence>
<dbReference type="OrthoDB" id="176248at2"/>
<evidence type="ECO:0000256" key="1">
    <source>
        <dbReference type="ARBA" id="ARBA00004571"/>
    </source>
</evidence>
<keyword evidence="2 8" id="KW-0813">Transport</keyword>
<evidence type="ECO:0000256" key="6">
    <source>
        <dbReference type="ARBA" id="ARBA00023136"/>
    </source>
</evidence>
<dbReference type="Pfam" id="PF07715">
    <property type="entry name" value="Plug"/>
    <property type="match status" value="1"/>
</dbReference>
<dbReference type="Pfam" id="PF00593">
    <property type="entry name" value="TonB_dep_Rec_b-barrel"/>
    <property type="match status" value="1"/>
</dbReference>
<dbReference type="Gene3D" id="2.40.170.20">
    <property type="entry name" value="TonB-dependent receptor, beta-barrel domain"/>
    <property type="match status" value="1"/>
</dbReference>
<name>A0A1I1NTZ8_9GAMM</name>
<keyword evidence="4 8" id="KW-0812">Transmembrane</keyword>
<evidence type="ECO:0000259" key="12">
    <source>
        <dbReference type="Pfam" id="PF00593"/>
    </source>
</evidence>
<proteinExistence type="inferred from homology"/>
<evidence type="ECO:0000256" key="10">
    <source>
        <dbReference type="SAM" id="MobiDB-lite"/>
    </source>
</evidence>
<dbReference type="InterPro" id="IPR037066">
    <property type="entry name" value="Plug_dom_sf"/>
</dbReference>
<dbReference type="CDD" id="cd01347">
    <property type="entry name" value="ligand_gated_channel"/>
    <property type="match status" value="1"/>
</dbReference>
<evidence type="ECO:0000256" key="11">
    <source>
        <dbReference type="SAM" id="SignalP"/>
    </source>
</evidence>
<keyword evidence="11" id="KW-0732">Signal</keyword>
<accession>A0A1I1NTZ8</accession>
<evidence type="ECO:0000256" key="7">
    <source>
        <dbReference type="ARBA" id="ARBA00023237"/>
    </source>
</evidence>
<evidence type="ECO:0000256" key="4">
    <source>
        <dbReference type="ARBA" id="ARBA00022692"/>
    </source>
</evidence>